<sequence length="60" mass="6744">MMDKEITSARVSILTIAITIAAFFSVLSAIFAVFTAFQTYQINSDLERRIDAVSQRSNRN</sequence>
<proteinExistence type="predicted"/>
<name>A0ABY5UEG4_9HYPH</name>
<keyword evidence="1" id="KW-1133">Transmembrane helix</keyword>
<feature type="transmembrane region" description="Helical" evidence="1">
    <location>
        <begin position="12"/>
        <end position="37"/>
    </location>
</feature>
<keyword evidence="1" id="KW-0812">Transmembrane</keyword>
<organism evidence="2 3">
    <name type="scientific">Brucella pseudintermedia</name>
    <dbReference type="NCBI Taxonomy" id="370111"/>
    <lineage>
        <taxon>Bacteria</taxon>
        <taxon>Pseudomonadati</taxon>
        <taxon>Pseudomonadota</taxon>
        <taxon>Alphaproteobacteria</taxon>
        <taxon>Hyphomicrobiales</taxon>
        <taxon>Brucellaceae</taxon>
        <taxon>Brucella/Ochrobactrum group</taxon>
        <taxon>Brucella</taxon>
    </lineage>
</organism>
<dbReference type="EMBL" id="CP099968">
    <property type="protein sequence ID" value="UWL61734.1"/>
    <property type="molecule type" value="Genomic_DNA"/>
</dbReference>
<dbReference type="RefSeq" id="WP_147380122.1">
    <property type="nucleotide sequence ID" value="NZ_CADEAT010000046.1"/>
</dbReference>
<keyword evidence="3" id="KW-1185">Reference proteome</keyword>
<keyword evidence="1" id="KW-0472">Membrane</keyword>
<accession>A0ABY5UEG4</accession>
<evidence type="ECO:0000313" key="3">
    <source>
        <dbReference type="Proteomes" id="UP001058739"/>
    </source>
</evidence>
<gene>
    <name evidence="2" type="ORF">NIK97_17790</name>
</gene>
<reference evidence="2" key="1">
    <citation type="submission" date="2022-06" db="EMBL/GenBank/DDBJ databases">
        <title>Complete Genome Sequence of Deoxynivalenol-bioadsorption Ochrobactrum pseudintermedium ASAG-D25.</title>
        <authorList>
            <person name="Wang N."/>
        </authorList>
    </citation>
    <scope>NUCLEOTIDE SEQUENCE</scope>
    <source>
        <strain evidence="2">ASAG-D25</strain>
    </source>
</reference>
<evidence type="ECO:0008006" key="4">
    <source>
        <dbReference type="Google" id="ProtNLM"/>
    </source>
</evidence>
<dbReference type="Proteomes" id="UP001058739">
    <property type="component" value="Chromosome 02"/>
</dbReference>
<protein>
    <recommendedName>
        <fullName evidence="4">Nematode cuticle collagen N-terminal domain-containing protein</fullName>
    </recommendedName>
</protein>
<evidence type="ECO:0000313" key="2">
    <source>
        <dbReference type="EMBL" id="UWL61734.1"/>
    </source>
</evidence>
<evidence type="ECO:0000256" key="1">
    <source>
        <dbReference type="SAM" id="Phobius"/>
    </source>
</evidence>